<dbReference type="RefSeq" id="WP_239454565.1">
    <property type="nucleotide sequence ID" value="NZ_CP024113.1"/>
</dbReference>
<evidence type="ECO:0000313" key="2">
    <source>
        <dbReference type="Proteomes" id="UP000242164"/>
    </source>
</evidence>
<protein>
    <submittedName>
        <fullName evidence="1">Uncharacterized protein</fullName>
    </submittedName>
</protein>
<organism evidence="1 2">
    <name type="scientific">Bacillus cytotoxicus</name>
    <dbReference type="NCBI Taxonomy" id="580165"/>
    <lineage>
        <taxon>Bacteria</taxon>
        <taxon>Bacillati</taxon>
        <taxon>Bacillota</taxon>
        <taxon>Bacilli</taxon>
        <taxon>Bacillales</taxon>
        <taxon>Bacillaceae</taxon>
        <taxon>Bacillus</taxon>
        <taxon>Bacillus cereus group</taxon>
    </lineage>
</organism>
<accession>A0AAX2CGX1</accession>
<dbReference type="Proteomes" id="UP000242164">
    <property type="component" value="Unassembled WGS sequence"/>
</dbReference>
<dbReference type="EMBL" id="FMIK01000024">
    <property type="protein sequence ID" value="SCL91734.1"/>
    <property type="molecule type" value="Genomic_DNA"/>
</dbReference>
<dbReference type="AlphaFoldDB" id="A0AAX2CGX1"/>
<proteinExistence type="predicted"/>
<sequence>MSEEPYEADWTKELEKEFVKVKTDCYGSIKTKERIFEKEKWENYKEQGYFME</sequence>
<reference evidence="1 2" key="1">
    <citation type="submission" date="2016-08" db="EMBL/GenBank/DDBJ databases">
        <authorList>
            <person name="Loux V."/>
            <person name="Rue O."/>
        </authorList>
    </citation>
    <scope>NUCLEOTIDE SEQUENCE [LARGE SCALE GENOMIC DNA]</scope>
    <source>
        <strain evidence="1 2">AFSSA_08CEB44bac</strain>
    </source>
</reference>
<evidence type="ECO:0000313" key="1">
    <source>
        <dbReference type="EMBL" id="SCL91734.1"/>
    </source>
</evidence>
<gene>
    <name evidence="1" type="ORF">BCB44BAC_01926</name>
</gene>
<name>A0AAX2CGX1_9BACI</name>
<comment type="caution">
    <text evidence="1">The sequence shown here is derived from an EMBL/GenBank/DDBJ whole genome shotgun (WGS) entry which is preliminary data.</text>
</comment>